<keyword evidence="1" id="KW-0175">Coiled coil</keyword>
<gene>
    <name evidence="3" type="ORF">PoB_002790400</name>
</gene>
<accession>A0AAV4A1A9</accession>
<reference evidence="3 4" key="1">
    <citation type="journal article" date="2021" name="Elife">
        <title>Chloroplast acquisition without the gene transfer in kleptoplastic sea slugs, Plakobranchus ocellatus.</title>
        <authorList>
            <person name="Maeda T."/>
            <person name="Takahashi S."/>
            <person name="Yoshida T."/>
            <person name="Shimamura S."/>
            <person name="Takaki Y."/>
            <person name="Nagai Y."/>
            <person name="Toyoda A."/>
            <person name="Suzuki Y."/>
            <person name="Arimoto A."/>
            <person name="Ishii H."/>
            <person name="Satoh N."/>
            <person name="Nishiyama T."/>
            <person name="Hasebe M."/>
            <person name="Maruyama T."/>
            <person name="Minagawa J."/>
            <person name="Obokata J."/>
            <person name="Shigenobu S."/>
        </authorList>
    </citation>
    <scope>NUCLEOTIDE SEQUENCE [LARGE SCALE GENOMIC DNA]</scope>
</reference>
<evidence type="ECO:0000256" key="2">
    <source>
        <dbReference type="SAM" id="MobiDB-lite"/>
    </source>
</evidence>
<name>A0AAV4A1A9_9GAST</name>
<sequence length="508" mass="55909">MISPSNAQNQYRTSLVQQQQRQQQLQQQLAQKQLLQSQRRQLLHELRQRRTEQQKQQQKQLLLQRQQQQQFLLPQQQQYQHLHQRVTQQQAQLKIQEEQLRKMQQQLRQKQQQQQSNQQQQQHPQLQSNQLQQQQQQQQSNQQQQQLQLRHLISVSQKLSAGNTNAAVLNPFPGLSALGISWQNASFANSPASVKNQSTKPERIGQAPVINQGKVLTSSSTSSLSPMSNLNRTPPRTSPSARPPVIPKMTNSNSTKVRSAPATSSLLRNLKNVASIVKKVRILKQSPTTATKPVAPTSSQVDAGINSHSSGSTSPNTNTLTNLYSVEPSSAKQSTTKAASNQNSKPTQTPGNPANFRTLEAHRVAGALMVHTQTHLLAQLKHNVSETGSSNNSIASANQSANPVSRRGSSKISDASQSHPANTGGEQTSTTRVVDKPSALPAAEDLLSSYIPKIKSQAISVTAAPAATSTALKTIMHKSTSYRLRTSTPTSQTMELINQPQNPGKLSD</sequence>
<feature type="compositionally biased region" description="Low complexity" evidence="2">
    <location>
        <begin position="389"/>
        <end position="402"/>
    </location>
</feature>
<feature type="compositionally biased region" description="Polar residues" evidence="2">
    <location>
        <begin position="410"/>
        <end position="432"/>
    </location>
</feature>
<evidence type="ECO:0000313" key="4">
    <source>
        <dbReference type="Proteomes" id="UP000735302"/>
    </source>
</evidence>
<proteinExistence type="predicted"/>
<feature type="region of interest" description="Disordered" evidence="2">
    <location>
        <begin position="384"/>
        <end position="434"/>
    </location>
</feature>
<feature type="region of interest" description="Disordered" evidence="2">
    <location>
        <begin position="107"/>
        <end position="138"/>
    </location>
</feature>
<feature type="compositionally biased region" description="Polar residues" evidence="2">
    <location>
        <begin position="249"/>
        <end position="262"/>
    </location>
</feature>
<feature type="non-terminal residue" evidence="3">
    <location>
        <position position="508"/>
    </location>
</feature>
<feature type="region of interest" description="Disordered" evidence="2">
    <location>
        <begin position="286"/>
        <end position="355"/>
    </location>
</feature>
<dbReference type="EMBL" id="BLXT01003287">
    <property type="protein sequence ID" value="GFO01399.1"/>
    <property type="molecule type" value="Genomic_DNA"/>
</dbReference>
<organism evidence="3 4">
    <name type="scientific">Plakobranchus ocellatus</name>
    <dbReference type="NCBI Taxonomy" id="259542"/>
    <lineage>
        <taxon>Eukaryota</taxon>
        <taxon>Metazoa</taxon>
        <taxon>Spiralia</taxon>
        <taxon>Lophotrochozoa</taxon>
        <taxon>Mollusca</taxon>
        <taxon>Gastropoda</taxon>
        <taxon>Heterobranchia</taxon>
        <taxon>Euthyneura</taxon>
        <taxon>Panpulmonata</taxon>
        <taxon>Sacoglossa</taxon>
        <taxon>Placobranchoidea</taxon>
        <taxon>Plakobranchidae</taxon>
        <taxon>Plakobranchus</taxon>
    </lineage>
</organism>
<feature type="compositionally biased region" description="Polar residues" evidence="2">
    <location>
        <begin position="286"/>
        <end position="301"/>
    </location>
</feature>
<evidence type="ECO:0000313" key="3">
    <source>
        <dbReference type="EMBL" id="GFO01399.1"/>
    </source>
</evidence>
<feature type="compositionally biased region" description="Low complexity" evidence="2">
    <location>
        <begin position="306"/>
        <end position="340"/>
    </location>
</feature>
<feature type="region of interest" description="Disordered" evidence="2">
    <location>
        <begin position="191"/>
        <end position="262"/>
    </location>
</feature>
<feature type="region of interest" description="Disordered" evidence="2">
    <location>
        <begin position="486"/>
        <end position="508"/>
    </location>
</feature>
<feature type="compositionally biased region" description="Low complexity" evidence="2">
    <location>
        <begin position="216"/>
        <end position="225"/>
    </location>
</feature>
<dbReference type="Proteomes" id="UP000735302">
    <property type="component" value="Unassembled WGS sequence"/>
</dbReference>
<feature type="coiled-coil region" evidence="1">
    <location>
        <begin position="15"/>
        <end position="45"/>
    </location>
</feature>
<protein>
    <submittedName>
        <fullName evidence="3">Uncharacterized protein</fullName>
    </submittedName>
</protein>
<keyword evidence="4" id="KW-1185">Reference proteome</keyword>
<feature type="compositionally biased region" description="Polar residues" evidence="2">
    <location>
        <begin position="341"/>
        <end position="352"/>
    </location>
</feature>
<comment type="caution">
    <text evidence="3">The sequence shown here is derived from an EMBL/GenBank/DDBJ whole genome shotgun (WGS) entry which is preliminary data.</text>
</comment>
<evidence type="ECO:0000256" key="1">
    <source>
        <dbReference type="SAM" id="Coils"/>
    </source>
</evidence>
<dbReference type="AlphaFoldDB" id="A0AAV4A1A9"/>